<dbReference type="PANTHER" id="PTHR11098:SF1">
    <property type="entry name" value="NICOTINATE PHOSPHORIBOSYLTRANSFERASE"/>
    <property type="match status" value="1"/>
</dbReference>
<reference evidence="14" key="1">
    <citation type="submission" date="2019-02" db="EMBL/GenBank/DDBJ databases">
        <authorList>
            <person name="Gruber-Vodicka R. H."/>
            <person name="Seah K. B. B."/>
        </authorList>
    </citation>
    <scope>NUCLEOTIDE SEQUENCE</scope>
    <source>
        <strain evidence="14">BECK_S313</strain>
    </source>
</reference>
<dbReference type="InterPro" id="IPR041619">
    <property type="entry name" value="NAPRTase_C"/>
</dbReference>
<dbReference type="SUPFAM" id="SSF54675">
    <property type="entry name" value="Nicotinate/Quinolinate PRTase N-terminal domain-like"/>
    <property type="match status" value="1"/>
</dbReference>
<accession>A0A450VXY4</accession>
<dbReference type="InterPro" id="IPR036068">
    <property type="entry name" value="Nicotinate_pribotase-like_C"/>
</dbReference>
<feature type="region of interest" description="Disordered" evidence="10">
    <location>
        <begin position="34"/>
        <end position="53"/>
    </location>
</feature>
<keyword evidence="5 9" id="KW-0436">Ligase</keyword>
<proteinExistence type="inferred from homology"/>
<dbReference type="EMBL" id="CAADFK010000010">
    <property type="protein sequence ID" value="VFK09605.1"/>
    <property type="molecule type" value="Genomic_DNA"/>
</dbReference>
<sequence length="501" mass="55245">MMMPKKPSMVASSFYNAPVTPRAALPLQSDITREHTLMEPKEKKTEKNPVKKSSSHGRFALFTDLYQLTMMQAYFEEDSFDTAVFSLFVRRLPTRRNFLLACGLDTTLELVENLRFNEEDIIYLASLQKFSDRFLHWLRDFRFTGDIHAAPEGAPIFANEPILEVVAPLPQAQLLETLIMNQIHLQTLLASKAERVVTAAQGRPVIDFASRRMHGIDAALKGARAFYIGGVSATSNVLAGKRYHMPVAGTMAHSYIQAHGDEATAFRAFAKRYPDTILLVDTYDTLAGIRKVIHLAHTLGEDFKIKAIRLDSGDLSTLSKKARRLLDEAGLDKVGIFVSGGLEEDAVANLVSTGAPIDGFGVGTEMGVSGDAPSLDMVYKLCEYAGRGRVKLSTGKPVLPGRKQVFRTAEGERDVGDTIARADEDISGARPLLVPVMQGGRRLSDDPSGERIAIEAARDHAKEWIARLPVEIRDPKNDSAYPVQVSAALSDYQRAVCQRLQ</sequence>
<dbReference type="InterPro" id="IPR013785">
    <property type="entry name" value="Aldolase_TIM"/>
</dbReference>
<evidence type="ECO:0000259" key="12">
    <source>
        <dbReference type="Pfam" id="PF17767"/>
    </source>
</evidence>
<organism evidence="14">
    <name type="scientific">Candidatus Kentrum sp. LPFa</name>
    <dbReference type="NCBI Taxonomy" id="2126335"/>
    <lineage>
        <taxon>Bacteria</taxon>
        <taxon>Pseudomonadati</taxon>
        <taxon>Pseudomonadota</taxon>
        <taxon>Gammaproteobacteria</taxon>
        <taxon>Candidatus Kentrum</taxon>
    </lineage>
</organism>
<comment type="similarity">
    <text evidence="2 9">Belongs to the NAPRTase family.</text>
</comment>
<dbReference type="UniPathway" id="UPA00253">
    <property type="reaction ID" value="UER00457"/>
</dbReference>
<evidence type="ECO:0000313" key="14">
    <source>
        <dbReference type="EMBL" id="VFK09605.1"/>
    </source>
</evidence>
<dbReference type="EC" id="6.3.4.21" evidence="3 9"/>
<dbReference type="InterPro" id="IPR007229">
    <property type="entry name" value="Nic_PRibTrfase-Fam"/>
</dbReference>
<evidence type="ECO:0000256" key="9">
    <source>
        <dbReference type="RuleBase" id="RU365100"/>
    </source>
</evidence>
<dbReference type="SUPFAM" id="SSF51690">
    <property type="entry name" value="Nicotinate/Quinolinate PRTase C-terminal domain-like"/>
    <property type="match status" value="1"/>
</dbReference>
<dbReference type="AlphaFoldDB" id="A0A450VXY4"/>
<comment type="catalytic activity">
    <reaction evidence="8 9">
        <text>5-phospho-alpha-D-ribose 1-diphosphate + nicotinate + ATP + H2O = nicotinate beta-D-ribonucleotide + ADP + phosphate + diphosphate</text>
        <dbReference type="Rhea" id="RHEA:36163"/>
        <dbReference type="ChEBI" id="CHEBI:15377"/>
        <dbReference type="ChEBI" id="CHEBI:30616"/>
        <dbReference type="ChEBI" id="CHEBI:32544"/>
        <dbReference type="ChEBI" id="CHEBI:33019"/>
        <dbReference type="ChEBI" id="CHEBI:43474"/>
        <dbReference type="ChEBI" id="CHEBI:57502"/>
        <dbReference type="ChEBI" id="CHEBI:58017"/>
        <dbReference type="ChEBI" id="CHEBI:456216"/>
        <dbReference type="EC" id="6.3.4.21"/>
    </reaction>
</comment>
<keyword evidence="7 9" id="KW-0808">Transferase</keyword>
<dbReference type="CDD" id="cd01570">
    <property type="entry name" value="NAPRTase_A"/>
    <property type="match status" value="1"/>
</dbReference>
<dbReference type="Pfam" id="PF17767">
    <property type="entry name" value="NAPRTase_N"/>
    <property type="match status" value="1"/>
</dbReference>
<dbReference type="PANTHER" id="PTHR11098">
    <property type="entry name" value="NICOTINATE PHOSPHORIBOSYLTRANSFERASE"/>
    <property type="match status" value="1"/>
</dbReference>
<evidence type="ECO:0000256" key="10">
    <source>
        <dbReference type="SAM" id="MobiDB-lite"/>
    </source>
</evidence>
<evidence type="ECO:0000259" key="13">
    <source>
        <dbReference type="Pfam" id="PF17956"/>
    </source>
</evidence>
<comment type="pathway">
    <text evidence="1 9">Cofactor biosynthesis; NAD(+) biosynthesis; nicotinate D-ribonucleotide from nicotinate: step 1/1.</text>
</comment>
<keyword evidence="6 9" id="KW-0662">Pyridine nucleotide biosynthesis</keyword>
<feature type="domain" description="Nicotinate phosphoribosyltransferase C-terminal" evidence="13">
    <location>
        <begin position="429"/>
        <end position="491"/>
    </location>
</feature>
<dbReference type="InterPro" id="IPR002638">
    <property type="entry name" value="Quinolinate_PRibosylTrfase_C"/>
</dbReference>
<dbReference type="Gene3D" id="3.20.140.10">
    <property type="entry name" value="nicotinate phosphoribosyltransferase"/>
    <property type="match status" value="1"/>
</dbReference>
<dbReference type="Pfam" id="PF17956">
    <property type="entry name" value="NAPRTase_C"/>
    <property type="match status" value="1"/>
</dbReference>
<dbReference type="PIRSF" id="PIRSF000484">
    <property type="entry name" value="NAPRT"/>
    <property type="match status" value="1"/>
</dbReference>
<keyword evidence="4" id="KW-0597">Phosphoprotein</keyword>
<dbReference type="Gene3D" id="3.20.20.70">
    <property type="entry name" value="Aldolase class I"/>
    <property type="match status" value="1"/>
</dbReference>
<dbReference type="Pfam" id="PF01729">
    <property type="entry name" value="QRPTase_C"/>
    <property type="match status" value="1"/>
</dbReference>
<evidence type="ECO:0000259" key="11">
    <source>
        <dbReference type="Pfam" id="PF01729"/>
    </source>
</evidence>
<evidence type="ECO:0000256" key="5">
    <source>
        <dbReference type="ARBA" id="ARBA00022598"/>
    </source>
</evidence>
<keyword evidence="14" id="KW-0328">Glycosyltransferase</keyword>
<dbReference type="FunFam" id="3.20.20.70:FF:000076">
    <property type="entry name" value="Nicotinate phosphoribosyltransferase"/>
    <property type="match status" value="1"/>
</dbReference>
<evidence type="ECO:0000256" key="7">
    <source>
        <dbReference type="ARBA" id="ARBA00022679"/>
    </source>
</evidence>
<comment type="PTM">
    <text evidence="9">Transiently phosphorylated on a His residue during the reaction cycle. Phosphorylation strongly increases the affinity for substrates and increases the rate of nicotinate D-ribonucleotide production. Dephosphorylation regenerates the low-affinity form of the enzyme, leading to product release.</text>
</comment>
<gene>
    <name evidence="14" type="ORF">BECKLPF1236B_GA0070989_101016</name>
</gene>
<protein>
    <recommendedName>
        <fullName evidence="3 9">Nicotinate phosphoribosyltransferase</fullName>
        <ecNumber evidence="3 9">6.3.4.21</ecNumber>
    </recommendedName>
</protein>
<comment type="function">
    <text evidence="9">Catalyzes the first step in the biosynthesis of NAD from nicotinic acid, the ATP-dependent synthesis of beta-nicotinate D-ribonucleotide from nicotinate and 5-phospho-D-ribose 1-phosphate.</text>
</comment>
<feature type="domain" description="Nicotinate phosphoribosyltransferase N-terminal" evidence="12">
    <location>
        <begin position="61"/>
        <end position="183"/>
    </location>
</feature>
<evidence type="ECO:0000256" key="6">
    <source>
        <dbReference type="ARBA" id="ARBA00022642"/>
    </source>
</evidence>
<dbReference type="GO" id="GO:0005829">
    <property type="term" value="C:cytosol"/>
    <property type="evidence" value="ECO:0007669"/>
    <property type="project" value="TreeGrafter"/>
</dbReference>
<dbReference type="GO" id="GO:0004516">
    <property type="term" value="F:nicotinate phosphoribosyltransferase activity"/>
    <property type="evidence" value="ECO:0007669"/>
    <property type="project" value="UniProtKB-UniRule"/>
</dbReference>
<dbReference type="GO" id="GO:0047280">
    <property type="term" value="F:nicotinamide phosphoribosyltransferase activity"/>
    <property type="evidence" value="ECO:0007669"/>
    <property type="project" value="UniProtKB-ARBA"/>
</dbReference>
<dbReference type="InterPro" id="IPR006405">
    <property type="entry name" value="Nic_PRibTrfase_pncB"/>
</dbReference>
<evidence type="ECO:0000256" key="2">
    <source>
        <dbReference type="ARBA" id="ARBA00010897"/>
    </source>
</evidence>
<evidence type="ECO:0000256" key="3">
    <source>
        <dbReference type="ARBA" id="ARBA00013236"/>
    </source>
</evidence>
<dbReference type="InterPro" id="IPR040727">
    <property type="entry name" value="NAPRTase_N"/>
</dbReference>
<evidence type="ECO:0000256" key="8">
    <source>
        <dbReference type="ARBA" id="ARBA00048668"/>
    </source>
</evidence>
<evidence type="ECO:0000256" key="1">
    <source>
        <dbReference type="ARBA" id="ARBA00004952"/>
    </source>
</evidence>
<dbReference type="NCBIfam" id="NF006696">
    <property type="entry name" value="PRK09243.1-3"/>
    <property type="match status" value="1"/>
</dbReference>
<evidence type="ECO:0000256" key="4">
    <source>
        <dbReference type="ARBA" id="ARBA00022553"/>
    </source>
</evidence>
<dbReference type="GO" id="GO:0034355">
    <property type="term" value="P:NAD+ biosynthetic process via the salvage pathway"/>
    <property type="evidence" value="ECO:0007669"/>
    <property type="project" value="UniProtKB-ARBA"/>
</dbReference>
<dbReference type="NCBIfam" id="TIGR01513">
    <property type="entry name" value="NAPRTase_put"/>
    <property type="match status" value="1"/>
</dbReference>
<dbReference type="GO" id="GO:0004514">
    <property type="term" value="F:nicotinate-nucleotide diphosphorylase (carboxylating) activity"/>
    <property type="evidence" value="ECO:0007669"/>
    <property type="project" value="InterPro"/>
</dbReference>
<name>A0A450VXY4_9GAMM</name>
<feature type="domain" description="Quinolinate phosphoribosyl transferase C-terminal" evidence="11">
    <location>
        <begin position="190"/>
        <end position="364"/>
    </location>
</feature>
<dbReference type="NCBIfam" id="NF009131">
    <property type="entry name" value="PRK12484.1"/>
    <property type="match status" value="1"/>
</dbReference>
<feature type="compositionally biased region" description="Basic and acidic residues" evidence="10">
    <location>
        <begin position="34"/>
        <end position="49"/>
    </location>
</feature>